<feature type="compositionally biased region" description="Gly residues" evidence="1">
    <location>
        <begin position="66"/>
        <end position="90"/>
    </location>
</feature>
<feature type="region of interest" description="Disordered" evidence="1">
    <location>
        <begin position="34"/>
        <end position="140"/>
    </location>
</feature>
<feature type="compositionally biased region" description="Low complexity" evidence="1">
    <location>
        <begin position="131"/>
        <end position="140"/>
    </location>
</feature>
<evidence type="ECO:0000313" key="2">
    <source>
        <dbReference type="EMBL" id="MCG7320892.1"/>
    </source>
</evidence>
<keyword evidence="3" id="KW-1185">Reference proteome</keyword>
<evidence type="ECO:0000256" key="1">
    <source>
        <dbReference type="SAM" id="MobiDB-lite"/>
    </source>
</evidence>
<evidence type="ECO:0000313" key="3">
    <source>
        <dbReference type="Proteomes" id="UP001521931"/>
    </source>
</evidence>
<dbReference type="RefSeq" id="WP_239262185.1">
    <property type="nucleotide sequence ID" value="NZ_JAKRCV010000006.1"/>
</dbReference>
<name>A0ABS9Q0K6_9MICO</name>
<sequence length="140" mass="13912">MRELGREDLRRLVAADAESRRLAEHHELHQLASVTGAMADPVDAVSVDTGGADMGGADTGSAHSVGTGGAGRAGEPGLGALGGVQLGSPGGDASVQGPPHGRDVDLAGRDGDRHTAILSPRRPSRGGLRRGSGARISAGA</sequence>
<protein>
    <submittedName>
        <fullName evidence="2">Uncharacterized protein</fullName>
    </submittedName>
</protein>
<feature type="compositionally biased region" description="Basic and acidic residues" evidence="1">
    <location>
        <begin position="100"/>
        <end position="115"/>
    </location>
</feature>
<proteinExistence type="predicted"/>
<dbReference type="Proteomes" id="UP001521931">
    <property type="component" value="Unassembled WGS sequence"/>
</dbReference>
<organism evidence="2 3">
    <name type="scientific">Arsenicicoccus bolidensis</name>
    <dbReference type="NCBI Taxonomy" id="229480"/>
    <lineage>
        <taxon>Bacteria</taxon>
        <taxon>Bacillati</taxon>
        <taxon>Actinomycetota</taxon>
        <taxon>Actinomycetes</taxon>
        <taxon>Micrococcales</taxon>
        <taxon>Intrasporangiaceae</taxon>
        <taxon>Arsenicicoccus</taxon>
    </lineage>
</organism>
<accession>A0ABS9Q0K6</accession>
<reference evidence="2 3" key="1">
    <citation type="submission" date="2022-02" db="EMBL/GenBank/DDBJ databases">
        <title>Uncovering new skin microbiome diversity through culturing and metagenomics.</title>
        <authorList>
            <person name="Conlan S."/>
            <person name="Deming C."/>
            <person name="Nisc Comparative Sequencing Program N."/>
            <person name="Segre J.A."/>
        </authorList>
    </citation>
    <scope>NUCLEOTIDE SEQUENCE [LARGE SCALE GENOMIC DNA]</scope>
    <source>
        <strain evidence="2 3">ACRQZ</strain>
    </source>
</reference>
<dbReference type="EMBL" id="JAKRCV010000006">
    <property type="protein sequence ID" value="MCG7320892.1"/>
    <property type="molecule type" value="Genomic_DNA"/>
</dbReference>
<comment type="caution">
    <text evidence="2">The sequence shown here is derived from an EMBL/GenBank/DDBJ whole genome shotgun (WGS) entry which is preliminary data.</text>
</comment>
<gene>
    <name evidence="2" type="ORF">MHL29_03150</name>
</gene>